<reference evidence="3" key="1">
    <citation type="journal article" date="2019" name="Int. J. Syst. Evol. Microbiol.">
        <title>The Global Catalogue of Microorganisms (GCM) 10K type strain sequencing project: providing services to taxonomists for standard genome sequencing and annotation.</title>
        <authorList>
            <consortium name="The Broad Institute Genomics Platform"/>
            <consortium name="The Broad Institute Genome Sequencing Center for Infectious Disease"/>
            <person name="Wu L."/>
            <person name="Ma J."/>
        </authorList>
    </citation>
    <scope>NUCLEOTIDE SEQUENCE [LARGE SCALE GENOMIC DNA]</scope>
    <source>
        <strain evidence="3">JCM 18325</strain>
    </source>
</reference>
<keyword evidence="1" id="KW-0472">Membrane</keyword>
<comment type="caution">
    <text evidence="2">The sequence shown here is derived from an EMBL/GenBank/DDBJ whole genome shotgun (WGS) entry which is preliminary data.</text>
</comment>
<dbReference type="RefSeq" id="WP_345276025.1">
    <property type="nucleotide sequence ID" value="NZ_BAABJW010000002.1"/>
</dbReference>
<feature type="transmembrane region" description="Helical" evidence="1">
    <location>
        <begin position="7"/>
        <end position="31"/>
    </location>
</feature>
<gene>
    <name evidence="2" type="ORF">GCM10023330_11710</name>
</gene>
<dbReference type="EMBL" id="BAABJW010000002">
    <property type="protein sequence ID" value="GAA4806830.1"/>
    <property type="molecule type" value="Genomic_DNA"/>
</dbReference>
<evidence type="ECO:0000256" key="1">
    <source>
        <dbReference type="SAM" id="Phobius"/>
    </source>
</evidence>
<feature type="transmembrane region" description="Helical" evidence="1">
    <location>
        <begin position="43"/>
        <end position="61"/>
    </location>
</feature>
<keyword evidence="1" id="KW-1133">Transmembrane helix</keyword>
<keyword evidence="1" id="KW-0812">Transmembrane</keyword>
<keyword evidence="3" id="KW-1185">Reference proteome</keyword>
<name>A0ABP9C910_9FLAO</name>
<feature type="transmembrane region" description="Helical" evidence="1">
    <location>
        <begin position="81"/>
        <end position="98"/>
    </location>
</feature>
<dbReference type="Proteomes" id="UP001501433">
    <property type="component" value="Unassembled WGS sequence"/>
</dbReference>
<sequence>MKLSQKIALIIIVAYCIFHVLILLQIISYTIVWGGKIKSISEMYILEGVSLIIMLFIGLILSMKSRLVKPIFTAKTIKRILLFFAFFFMLNTIGNLLAETIIEKCQAIITIYLAVVFYKLSK</sequence>
<evidence type="ECO:0000313" key="2">
    <source>
        <dbReference type="EMBL" id="GAA4806830.1"/>
    </source>
</evidence>
<proteinExistence type="predicted"/>
<evidence type="ECO:0000313" key="3">
    <source>
        <dbReference type="Proteomes" id="UP001501433"/>
    </source>
</evidence>
<organism evidence="2 3">
    <name type="scientific">Litoribaculum gwangyangense</name>
    <dbReference type="NCBI Taxonomy" id="1130722"/>
    <lineage>
        <taxon>Bacteria</taxon>
        <taxon>Pseudomonadati</taxon>
        <taxon>Bacteroidota</taxon>
        <taxon>Flavobacteriia</taxon>
        <taxon>Flavobacteriales</taxon>
        <taxon>Flavobacteriaceae</taxon>
        <taxon>Litoribaculum</taxon>
    </lineage>
</organism>
<protein>
    <submittedName>
        <fullName evidence="2">Uncharacterized protein</fullName>
    </submittedName>
</protein>
<accession>A0ABP9C910</accession>